<feature type="transmembrane region" description="Helical" evidence="6">
    <location>
        <begin position="107"/>
        <end position="129"/>
    </location>
</feature>
<feature type="compositionally biased region" description="Pro residues" evidence="5">
    <location>
        <begin position="190"/>
        <end position="206"/>
    </location>
</feature>
<dbReference type="PANTHER" id="PTHR36926">
    <property type="entry name" value="COLICIN V PRODUCTION PROTEIN"/>
    <property type="match status" value="1"/>
</dbReference>
<reference evidence="8" key="1">
    <citation type="journal article" date="2019" name="Int. J. Syst. Evol. Microbiol.">
        <title>The Global Catalogue of Microorganisms (GCM) 10K type strain sequencing project: providing services to taxonomists for standard genome sequencing and annotation.</title>
        <authorList>
            <consortium name="The Broad Institute Genomics Platform"/>
            <consortium name="The Broad Institute Genome Sequencing Center for Infectious Disease"/>
            <person name="Wu L."/>
            <person name="Ma J."/>
        </authorList>
    </citation>
    <scope>NUCLEOTIDE SEQUENCE [LARGE SCALE GENOMIC DNA]</scope>
    <source>
        <strain evidence="8">CGMCC 1.16444</strain>
    </source>
</reference>
<gene>
    <name evidence="7" type="ORF">ACFPFW_14100</name>
</gene>
<protein>
    <submittedName>
        <fullName evidence="7">CvpA family protein</fullName>
    </submittedName>
</protein>
<sequence>MPITYLDFIVLGVVLISALLAMVRGFTREVLSIASWAAAAAATLYFLPAGRELAHAYIKLEPKILADVIAGAAIFLVTLLIVSLITMKLSDVILDSRIGPFDRALGFVYGGARGLLLAVIAFLFFAWLVPERSQPQWVADAASKPVLESAGKSLLTMLPEDPEATILNRLKGGLPGQSTEPSAVPDSDPSSPPAEPEPASPPPPQN</sequence>
<keyword evidence="3 6" id="KW-1133">Transmembrane helix</keyword>
<dbReference type="RefSeq" id="WP_114957726.1">
    <property type="nucleotide sequence ID" value="NZ_JBHSJF010000006.1"/>
</dbReference>
<feature type="compositionally biased region" description="Low complexity" evidence="5">
    <location>
        <begin position="180"/>
        <end position="189"/>
    </location>
</feature>
<comment type="subcellular location">
    <subcellularLocation>
        <location evidence="1">Membrane</location>
        <topology evidence="1">Multi-pass membrane protein</topology>
    </subcellularLocation>
</comment>
<organism evidence="7 8">
    <name type="scientific">Flaviflagellibacter deserti</name>
    <dbReference type="NCBI Taxonomy" id="2267266"/>
    <lineage>
        <taxon>Bacteria</taxon>
        <taxon>Pseudomonadati</taxon>
        <taxon>Pseudomonadota</taxon>
        <taxon>Alphaproteobacteria</taxon>
        <taxon>Hyphomicrobiales</taxon>
        <taxon>Flaviflagellibacter</taxon>
    </lineage>
</organism>
<evidence type="ECO:0000256" key="6">
    <source>
        <dbReference type="SAM" id="Phobius"/>
    </source>
</evidence>
<dbReference type="InterPro" id="IPR052719">
    <property type="entry name" value="CvpA-like"/>
</dbReference>
<dbReference type="Proteomes" id="UP001595796">
    <property type="component" value="Unassembled WGS sequence"/>
</dbReference>
<dbReference type="EMBL" id="JBHSJF010000006">
    <property type="protein sequence ID" value="MFC5069146.1"/>
    <property type="molecule type" value="Genomic_DNA"/>
</dbReference>
<evidence type="ECO:0000256" key="3">
    <source>
        <dbReference type="ARBA" id="ARBA00022989"/>
    </source>
</evidence>
<name>A0ABV9Z8F3_9HYPH</name>
<evidence type="ECO:0000256" key="2">
    <source>
        <dbReference type="ARBA" id="ARBA00022692"/>
    </source>
</evidence>
<feature type="region of interest" description="Disordered" evidence="5">
    <location>
        <begin position="168"/>
        <end position="206"/>
    </location>
</feature>
<proteinExistence type="predicted"/>
<keyword evidence="4 6" id="KW-0472">Membrane</keyword>
<evidence type="ECO:0000256" key="1">
    <source>
        <dbReference type="ARBA" id="ARBA00004141"/>
    </source>
</evidence>
<feature type="transmembrane region" description="Helical" evidence="6">
    <location>
        <begin position="30"/>
        <end position="48"/>
    </location>
</feature>
<feature type="transmembrane region" description="Helical" evidence="6">
    <location>
        <begin position="68"/>
        <end position="86"/>
    </location>
</feature>
<keyword evidence="2 6" id="KW-0812">Transmembrane</keyword>
<evidence type="ECO:0000256" key="5">
    <source>
        <dbReference type="SAM" id="MobiDB-lite"/>
    </source>
</evidence>
<accession>A0ABV9Z8F3</accession>
<feature type="transmembrane region" description="Helical" evidence="6">
    <location>
        <begin position="6"/>
        <end position="23"/>
    </location>
</feature>
<evidence type="ECO:0000256" key="4">
    <source>
        <dbReference type="ARBA" id="ARBA00023136"/>
    </source>
</evidence>
<comment type="caution">
    <text evidence="7">The sequence shown here is derived from an EMBL/GenBank/DDBJ whole genome shotgun (WGS) entry which is preliminary data.</text>
</comment>
<evidence type="ECO:0000313" key="8">
    <source>
        <dbReference type="Proteomes" id="UP001595796"/>
    </source>
</evidence>
<evidence type="ECO:0000313" key="7">
    <source>
        <dbReference type="EMBL" id="MFC5069146.1"/>
    </source>
</evidence>
<dbReference type="InterPro" id="IPR003825">
    <property type="entry name" value="Colicin-V_CvpA"/>
</dbReference>
<dbReference type="Pfam" id="PF02674">
    <property type="entry name" value="Colicin_V"/>
    <property type="match status" value="1"/>
</dbReference>
<keyword evidence="8" id="KW-1185">Reference proteome</keyword>
<dbReference type="PANTHER" id="PTHR36926:SF1">
    <property type="entry name" value="COLICIN V PRODUCTION PROTEIN"/>
    <property type="match status" value="1"/>
</dbReference>